<proteinExistence type="predicted"/>
<dbReference type="Proteomes" id="UP000230557">
    <property type="component" value="Unassembled WGS sequence"/>
</dbReference>
<sequence>MVIELDEGCHNIKRIGEHDMKKQQYQESKGYRVSRFWNNEVENNIEGVLEVIRREVEQKVIFNLFRPSGHPLHELGRI</sequence>
<dbReference type="PANTHER" id="PTHR38590">
    <property type="entry name" value="BLL0828 PROTEIN"/>
    <property type="match status" value="1"/>
</dbReference>
<dbReference type="SUPFAM" id="SSF52980">
    <property type="entry name" value="Restriction endonuclease-like"/>
    <property type="match status" value="1"/>
</dbReference>
<accession>A0A2H0VE70</accession>
<dbReference type="InterPro" id="IPR047216">
    <property type="entry name" value="Endonuclease_DUF559_bact"/>
</dbReference>
<gene>
    <name evidence="2" type="ORF">COT91_01780</name>
</gene>
<protein>
    <recommendedName>
        <fullName evidence="1">DUF559 domain-containing protein</fullName>
    </recommendedName>
</protein>
<feature type="domain" description="DUF559" evidence="1">
    <location>
        <begin position="1"/>
        <end position="56"/>
    </location>
</feature>
<dbReference type="Pfam" id="PF04480">
    <property type="entry name" value="DUF559"/>
    <property type="match status" value="1"/>
</dbReference>
<organism evidence="2 3">
    <name type="scientific">Candidatus Doudnabacteria bacterium CG10_big_fil_rev_8_21_14_0_10_41_10</name>
    <dbReference type="NCBI Taxonomy" id="1974551"/>
    <lineage>
        <taxon>Bacteria</taxon>
        <taxon>Candidatus Doudnaibacteriota</taxon>
    </lineage>
</organism>
<reference evidence="3" key="1">
    <citation type="submission" date="2017-09" db="EMBL/GenBank/DDBJ databases">
        <title>Depth-based differentiation of microbial function through sediment-hosted aquifers and enrichment of novel symbionts in the deep terrestrial subsurface.</title>
        <authorList>
            <person name="Probst A.J."/>
            <person name="Ladd B."/>
            <person name="Jarett J.K."/>
            <person name="Geller-Mcgrath D.E."/>
            <person name="Sieber C.M.K."/>
            <person name="Emerson J.B."/>
            <person name="Anantharaman K."/>
            <person name="Thomas B.C."/>
            <person name="Malmstrom R."/>
            <person name="Stieglmeier M."/>
            <person name="Klingl A."/>
            <person name="Woyke T."/>
            <person name="Ryan C.M."/>
            <person name="Banfield J.F."/>
        </authorList>
    </citation>
    <scope>NUCLEOTIDE SEQUENCE [LARGE SCALE GENOMIC DNA]</scope>
</reference>
<dbReference type="Gene3D" id="3.40.960.10">
    <property type="entry name" value="VSR Endonuclease"/>
    <property type="match status" value="1"/>
</dbReference>
<dbReference type="PANTHER" id="PTHR38590:SF1">
    <property type="entry name" value="BLL0828 PROTEIN"/>
    <property type="match status" value="1"/>
</dbReference>
<evidence type="ECO:0000313" key="3">
    <source>
        <dbReference type="Proteomes" id="UP000230557"/>
    </source>
</evidence>
<dbReference type="EMBL" id="PFAJ01000023">
    <property type="protein sequence ID" value="PIR97373.1"/>
    <property type="molecule type" value="Genomic_DNA"/>
</dbReference>
<dbReference type="InterPro" id="IPR011335">
    <property type="entry name" value="Restrct_endonuc-II-like"/>
</dbReference>
<dbReference type="AlphaFoldDB" id="A0A2H0VE70"/>
<comment type="caution">
    <text evidence="2">The sequence shown here is derived from an EMBL/GenBank/DDBJ whole genome shotgun (WGS) entry which is preliminary data.</text>
</comment>
<evidence type="ECO:0000259" key="1">
    <source>
        <dbReference type="Pfam" id="PF04480"/>
    </source>
</evidence>
<dbReference type="InterPro" id="IPR007569">
    <property type="entry name" value="DUF559"/>
</dbReference>
<name>A0A2H0VE70_9BACT</name>
<evidence type="ECO:0000313" key="2">
    <source>
        <dbReference type="EMBL" id="PIR97373.1"/>
    </source>
</evidence>